<sequence>MYLLSIILAVERSPPAGIYANATNDALHALTTVAQLA</sequence>
<evidence type="ECO:0000313" key="2">
    <source>
        <dbReference type="Proteomes" id="UP000232003"/>
    </source>
</evidence>
<dbReference type="KEGG" id="nfl:COO91_05510"/>
<dbReference type="AlphaFoldDB" id="A0A2K8SVM3"/>
<accession>A0A2K8SVM3</accession>
<evidence type="ECO:0000313" key="1">
    <source>
        <dbReference type="EMBL" id="AUB39516.1"/>
    </source>
</evidence>
<dbReference type="EMBL" id="CP024785">
    <property type="protein sequence ID" value="AUB39516.1"/>
    <property type="molecule type" value="Genomic_DNA"/>
</dbReference>
<reference evidence="1 2" key="1">
    <citation type="submission" date="2017-11" db="EMBL/GenBank/DDBJ databases">
        <title>Complete genome of a free-living desiccation-tolerant cyanobacterium and its photosynthetic adaptation to extreme terrestrial habitat.</title>
        <authorList>
            <person name="Shang J."/>
        </authorList>
    </citation>
    <scope>NUCLEOTIDE SEQUENCE [LARGE SCALE GENOMIC DNA]</scope>
    <source>
        <strain evidence="1 2">CCNUN1</strain>
    </source>
</reference>
<proteinExistence type="predicted"/>
<keyword evidence="2" id="KW-1185">Reference proteome</keyword>
<name>A0A2K8SVM3_9NOSO</name>
<dbReference type="Proteomes" id="UP000232003">
    <property type="component" value="Chromosome"/>
</dbReference>
<gene>
    <name evidence="1" type="ORF">COO91_05510</name>
</gene>
<protein>
    <submittedName>
        <fullName evidence="1">Uncharacterized protein</fullName>
    </submittedName>
</protein>
<organism evidence="1 2">
    <name type="scientific">Nostoc flagelliforme CCNUN1</name>
    <dbReference type="NCBI Taxonomy" id="2038116"/>
    <lineage>
        <taxon>Bacteria</taxon>
        <taxon>Bacillati</taxon>
        <taxon>Cyanobacteriota</taxon>
        <taxon>Cyanophyceae</taxon>
        <taxon>Nostocales</taxon>
        <taxon>Nostocaceae</taxon>
        <taxon>Nostoc</taxon>
    </lineage>
</organism>